<evidence type="ECO:0000256" key="4">
    <source>
        <dbReference type="ARBA" id="ARBA00022833"/>
    </source>
</evidence>
<dbReference type="SMART" id="SM00249">
    <property type="entry name" value="PHD"/>
    <property type="match status" value="4"/>
</dbReference>
<sequence length="695" mass="79792">MAPMESESRKEGQMELQHIGHEHPLVLMHHQIVASEDEDERAGCGFGCGIPLEGWIYGCSECKFYLHKGCAELDLQPRLNHPFHPQHTLTFLPKSPYSCGEYVCSLCGGMFSGFVYHCATCQFDLDINCALLQSSMSANFPISLHPHPLLFIENHNDQVKYDCSGCMKSLSGPIYHCPDCSYPSHFNLHKECGELPLEMNHSYDRNHPLTLLPKLPTHPEKCSCYLCRTQWRGFVYSCSLCNFDLSIDDSFSPRTITHASHEHPWMLMLRKMSFICDFCGTAGDHSPYLCTICDLLVHKKCITLPRKIMLTRHHHLLSHSYYLQQNQVKDWTCRICYEEVDMRYGNYYCSTCDCDYIAHVHCATDPVIWDGTIFPEDYDESSMEALLESSNLITDVVEQIIIGEQMVASEIKHAYHVHNLTLTFRGEINNDSQCDGCMRPISTPFYSCDQCKFFLHKDCAELPRTMRHPFHKHLLTLTNSHAGDEYSYCSACGLKYQGFGYRCNKSFCKYEINFDIRCMLLSDTLKHPSHEHSLFLVHNFKGGCSGCGTELDSIAYRCMKRCAFTLDIGCATLPLTAWYKYEKHALNLTCFDDSDPSQLYCDLCENERWPNDWFYYCVDCDNSLHSSCALGDLPYMKLGNNLRSYYHRHSLTVVKNIWNCPPCKVCGELCNGQGLQCKEPPCNFSVHWGCCWELQ</sequence>
<dbReference type="InterPro" id="IPR004146">
    <property type="entry name" value="DC1"/>
</dbReference>
<evidence type="ECO:0000313" key="6">
    <source>
        <dbReference type="EMBL" id="KAE8702978.1"/>
    </source>
</evidence>
<dbReference type="InterPro" id="IPR001965">
    <property type="entry name" value="Znf_PHD"/>
</dbReference>
<keyword evidence="4" id="KW-0862">Zinc</keyword>
<keyword evidence="1" id="KW-0479">Metal-binding</keyword>
<protein>
    <submittedName>
        <fullName evidence="6">Pentatricopeptide repeat superfamily protein</fullName>
    </submittedName>
</protein>
<proteinExistence type="predicted"/>
<keyword evidence="7" id="KW-1185">Reference proteome</keyword>
<dbReference type="SUPFAM" id="SSF57889">
    <property type="entry name" value="Cysteine-rich domain"/>
    <property type="match status" value="4"/>
</dbReference>
<dbReference type="PANTHER" id="PTHR32410:SF163">
    <property type="entry name" value="DC1 DOMAIN-CONTAINING PROTEIN"/>
    <property type="match status" value="1"/>
</dbReference>
<evidence type="ECO:0000313" key="7">
    <source>
        <dbReference type="Proteomes" id="UP000436088"/>
    </source>
</evidence>
<dbReference type="Gene3D" id="3.30.60.20">
    <property type="match status" value="1"/>
</dbReference>
<evidence type="ECO:0000256" key="3">
    <source>
        <dbReference type="ARBA" id="ARBA00022771"/>
    </source>
</evidence>
<organism evidence="6 7">
    <name type="scientific">Hibiscus syriacus</name>
    <name type="common">Rose of Sharon</name>
    <dbReference type="NCBI Taxonomy" id="106335"/>
    <lineage>
        <taxon>Eukaryota</taxon>
        <taxon>Viridiplantae</taxon>
        <taxon>Streptophyta</taxon>
        <taxon>Embryophyta</taxon>
        <taxon>Tracheophyta</taxon>
        <taxon>Spermatophyta</taxon>
        <taxon>Magnoliopsida</taxon>
        <taxon>eudicotyledons</taxon>
        <taxon>Gunneridae</taxon>
        <taxon>Pentapetalae</taxon>
        <taxon>rosids</taxon>
        <taxon>malvids</taxon>
        <taxon>Malvales</taxon>
        <taxon>Malvaceae</taxon>
        <taxon>Malvoideae</taxon>
        <taxon>Hibiscus</taxon>
    </lineage>
</organism>
<name>A0A6A3AFY3_HIBSY</name>
<comment type="caution">
    <text evidence="6">The sequence shown here is derived from an EMBL/GenBank/DDBJ whole genome shotgun (WGS) entry which is preliminary data.</text>
</comment>
<dbReference type="InterPro" id="IPR002219">
    <property type="entry name" value="PKC_DAG/PE"/>
</dbReference>
<evidence type="ECO:0000256" key="2">
    <source>
        <dbReference type="ARBA" id="ARBA00022737"/>
    </source>
</evidence>
<dbReference type="AlphaFoldDB" id="A0A6A3AFY3"/>
<dbReference type="PANTHER" id="PTHR32410">
    <property type="entry name" value="CYSTEINE/HISTIDINE-RICH C1 DOMAIN FAMILY PROTEIN"/>
    <property type="match status" value="1"/>
</dbReference>
<feature type="domain" description="Phorbol-ester/DAG-type" evidence="5">
    <location>
        <begin position="412"/>
        <end position="467"/>
    </location>
</feature>
<evidence type="ECO:0000259" key="5">
    <source>
        <dbReference type="PROSITE" id="PS50081"/>
    </source>
</evidence>
<gene>
    <name evidence="6" type="ORF">F3Y22_tig00110478pilonHSYRG00144</name>
</gene>
<dbReference type="PROSITE" id="PS50081">
    <property type="entry name" value="ZF_DAG_PE_2"/>
    <property type="match status" value="1"/>
</dbReference>
<dbReference type="InterPro" id="IPR046349">
    <property type="entry name" value="C1-like_sf"/>
</dbReference>
<evidence type="ECO:0000256" key="1">
    <source>
        <dbReference type="ARBA" id="ARBA00022723"/>
    </source>
</evidence>
<dbReference type="GO" id="GO:0008270">
    <property type="term" value="F:zinc ion binding"/>
    <property type="evidence" value="ECO:0007669"/>
    <property type="project" value="UniProtKB-KW"/>
</dbReference>
<reference evidence="6" key="1">
    <citation type="submission" date="2019-09" db="EMBL/GenBank/DDBJ databases">
        <title>Draft genome information of white flower Hibiscus syriacus.</title>
        <authorList>
            <person name="Kim Y.-M."/>
        </authorList>
    </citation>
    <scope>NUCLEOTIDE SEQUENCE [LARGE SCALE GENOMIC DNA]</scope>
    <source>
        <strain evidence="6">YM2019G1</strain>
    </source>
</reference>
<accession>A0A6A3AFY3</accession>
<dbReference type="Proteomes" id="UP000436088">
    <property type="component" value="Unassembled WGS sequence"/>
</dbReference>
<keyword evidence="2" id="KW-0677">Repeat</keyword>
<keyword evidence="3" id="KW-0863">Zinc-finger</keyword>
<dbReference type="Pfam" id="PF03107">
    <property type="entry name" value="C1_2"/>
    <property type="match status" value="8"/>
</dbReference>
<dbReference type="SMART" id="SM00109">
    <property type="entry name" value="C1"/>
    <property type="match status" value="2"/>
</dbReference>
<dbReference type="EMBL" id="VEPZ02001004">
    <property type="protein sequence ID" value="KAE8702978.1"/>
    <property type="molecule type" value="Genomic_DNA"/>
</dbReference>
<dbReference type="InterPro" id="IPR053192">
    <property type="entry name" value="Vacuole_Formation_Reg"/>
</dbReference>